<keyword evidence="10 13" id="KW-0503">Monooxygenase</keyword>
<comment type="similarity">
    <text evidence="3 13">Belongs to the cytochrome P450 family.</text>
</comment>
<protein>
    <submittedName>
        <fullName evidence="14">Cytochrome P450 87A3</fullName>
        <ecNumber evidence="14">1.1.1.41</ecNumber>
    </submittedName>
</protein>
<gene>
    <name evidence="14" type="primary">CYP87A3</name>
    <name evidence="14" type="ORF">AXF42_Ash019433</name>
</gene>
<dbReference type="PROSITE" id="PS00086">
    <property type="entry name" value="CYTOCHROME_P450"/>
    <property type="match status" value="1"/>
</dbReference>
<dbReference type="FunFam" id="1.10.630.10:FF:000020">
    <property type="entry name" value="Cytochrome P450 family protein"/>
    <property type="match status" value="1"/>
</dbReference>
<evidence type="ECO:0000256" key="6">
    <source>
        <dbReference type="ARBA" id="ARBA00022723"/>
    </source>
</evidence>
<dbReference type="InterPro" id="IPR017972">
    <property type="entry name" value="Cyt_P450_CS"/>
</dbReference>
<dbReference type="GO" id="GO:0005506">
    <property type="term" value="F:iron ion binding"/>
    <property type="evidence" value="ECO:0007669"/>
    <property type="project" value="InterPro"/>
</dbReference>
<dbReference type="OrthoDB" id="1372046at2759"/>
<comment type="subcellular location">
    <subcellularLocation>
        <location evidence="2">Membrane</location>
    </subcellularLocation>
</comment>
<proteinExistence type="inferred from homology"/>
<evidence type="ECO:0000256" key="5">
    <source>
        <dbReference type="ARBA" id="ARBA00022692"/>
    </source>
</evidence>
<keyword evidence="5" id="KW-0812">Transmembrane</keyword>
<evidence type="ECO:0000256" key="7">
    <source>
        <dbReference type="ARBA" id="ARBA00022989"/>
    </source>
</evidence>
<dbReference type="InterPro" id="IPR036396">
    <property type="entry name" value="Cyt_P450_sf"/>
</dbReference>
<dbReference type="GO" id="GO:0016125">
    <property type="term" value="P:sterol metabolic process"/>
    <property type="evidence" value="ECO:0007669"/>
    <property type="project" value="TreeGrafter"/>
</dbReference>
<dbReference type="GO" id="GO:0010268">
    <property type="term" value="P:brassinosteroid homeostasis"/>
    <property type="evidence" value="ECO:0007669"/>
    <property type="project" value="TreeGrafter"/>
</dbReference>
<dbReference type="GO" id="GO:0016132">
    <property type="term" value="P:brassinosteroid biosynthetic process"/>
    <property type="evidence" value="ECO:0007669"/>
    <property type="project" value="TreeGrafter"/>
</dbReference>
<dbReference type="AlphaFoldDB" id="A0A2I0B4X7"/>
<evidence type="ECO:0000256" key="1">
    <source>
        <dbReference type="ARBA" id="ARBA00001971"/>
    </source>
</evidence>
<dbReference type="GO" id="GO:0004449">
    <property type="term" value="F:isocitrate dehydrogenase (NAD+) activity"/>
    <property type="evidence" value="ECO:0007669"/>
    <property type="project" value="UniProtKB-EC"/>
</dbReference>
<dbReference type="Pfam" id="PF00067">
    <property type="entry name" value="p450"/>
    <property type="match status" value="1"/>
</dbReference>
<keyword evidence="7" id="KW-1133">Transmembrane helix</keyword>
<evidence type="ECO:0000256" key="8">
    <source>
        <dbReference type="ARBA" id="ARBA00023002"/>
    </source>
</evidence>
<dbReference type="GO" id="GO:0004497">
    <property type="term" value="F:monooxygenase activity"/>
    <property type="evidence" value="ECO:0007669"/>
    <property type="project" value="UniProtKB-KW"/>
</dbReference>
<dbReference type="CDD" id="cd11043">
    <property type="entry name" value="CYP90-like"/>
    <property type="match status" value="1"/>
</dbReference>
<dbReference type="InterPro" id="IPR002403">
    <property type="entry name" value="Cyt_P450_E_grp-IV"/>
</dbReference>
<keyword evidence="15" id="KW-1185">Reference proteome</keyword>
<dbReference type="EMBL" id="KZ451913">
    <property type="protein sequence ID" value="PKA62850.1"/>
    <property type="molecule type" value="Genomic_DNA"/>
</dbReference>
<dbReference type="PANTHER" id="PTHR24286:SF11">
    <property type="entry name" value="CYTOCHROME P450, FAMILY 87, SUBFAMILY A, POLYPEPTIDE 2"/>
    <property type="match status" value="1"/>
</dbReference>
<evidence type="ECO:0000256" key="12">
    <source>
        <dbReference type="PIRSR" id="PIRSR602403-1"/>
    </source>
</evidence>
<sequence length="445" mass="50892">MGLPLLGETLEFFTPSSSFDIHPFIKKRMKNCTFSFRYGPVFKTRLVGRPLVASADQELNQLVFLQEGRLFESWYPESFTKIFGQDNASELHGPMFKYLKSLFLKFLGSPNLRQVLLQDVQKEALSRLLSWSTQPSIELKTQIGSMIFDVIAKKLISYDPATEKEDLKRNFSAFIRGLISFPLNIPGTAYHRCLQGRKNVINMLKELVAERMMSSPVGGDRADYLDHVVEELRKENSMLTEGVALDLVFALLYASSETPSPALTLAVKFLAENPQALQELTDEHEEILRNRKEQESGITWEEYKSMRFTFQVINETLRLANVAPVIFRKALKDIHINGYTIPAGWGVMVCPPATHLNPEIYKDPLTFNPWRWKVRKEKAETKNFMAFGGGMRLCVGAEFSKVEMAVFLHCLVTKYRWKTVRGGSIMRTPGLQFPHGYHIQVFSKE</sequence>
<evidence type="ECO:0000313" key="14">
    <source>
        <dbReference type="EMBL" id="PKA62850.1"/>
    </source>
</evidence>
<evidence type="ECO:0000256" key="3">
    <source>
        <dbReference type="ARBA" id="ARBA00010617"/>
    </source>
</evidence>
<keyword evidence="11" id="KW-0472">Membrane</keyword>
<dbReference type="PRINTS" id="PR00465">
    <property type="entry name" value="EP450IV"/>
</dbReference>
<dbReference type="Proteomes" id="UP000236161">
    <property type="component" value="Unassembled WGS sequence"/>
</dbReference>
<comment type="cofactor">
    <cofactor evidence="1 12">
        <name>heme</name>
        <dbReference type="ChEBI" id="CHEBI:30413"/>
    </cofactor>
</comment>
<dbReference type="GO" id="GO:0016020">
    <property type="term" value="C:membrane"/>
    <property type="evidence" value="ECO:0007669"/>
    <property type="project" value="UniProtKB-SubCell"/>
</dbReference>
<dbReference type="EC" id="1.1.1.41" evidence="14"/>
<evidence type="ECO:0000256" key="13">
    <source>
        <dbReference type="RuleBase" id="RU000461"/>
    </source>
</evidence>
<evidence type="ECO:0000256" key="2">
    <source>
        <dbReference type="ARBA" id="ARBA00004370"/>
    </source>
</evidence>
<feature type="binding site" description="axial binding residue" evidence="12">
    <location>
        <position position="394"/>
    </location>
    <ligand>
        <name>heme</name>
        <dbReference type="ChEBI" id="CHEBI:30413"/>
    </ligand>
    <ligandPart>
        <name>Fe</name>
        <dbReference type="ChEBI" id="CHEBI:18248"/>
    </ligandPart>
</feature>
<reference evidence="14 15" key="1">
    <citation type="journal article" date="2017" name="Nature">
        <title>The Apostasia genome and the evolution of orchids.</title>
        <authorList>
            <person name="Zhang G.Q."/>
            <person name="Liu K.W."/>
            <person name="Li Z."/>
            <person name="Lohaus R."/>
            <person name="Hsiao Y.Y."/>
            <person name="Niu S.C."/>
            <person name="Wang J.Y."/>
            <person name="Lin Y.C."/>
            <person name="Xu Q."/>
            <person name="Chen L.J."/>
            <person name="Yoshida K."/>
            <person name="Fujiwara S."/>
            <person name="Wang Z.W."/>
            <person name="Zhang Y.Q."/>
            <person name="Mitsuda N."/>
            <person name="Wang M."/>
            <person name="Liu G.H."/>
            <person name="Pecoraro L."/>
            <person name="Huang H.X."/>
            <person name="Xiao X.J."/>
            <person name="Lin M."/>
            <person name="Wu X.Y."/>
            <person name="Wu W.L."/>
            <person name="Chen Y.Y."/>
            <person name="Chang S.B."/>
            <person name="Sakamoto S."/>
            <person name="Ohme-Takagi M."/>
            <person name="Yagi M."/>
            <person name="Zeng S.J."/>
            <person name="Shen C.Y."/>
            <person name="Yeh C.M."/>
            <person name="Luo Y.B."/>
            <person name="Tsai W.C."/>
            <person name="Van de Peer Y."/>
            <person name="Liu Z.J."/>
        </authorList>
    </citation>
    <scope>NUCLEOTIDE SEQUENCE [LARGE SCALE GENOMIC DNA]</scope>
    <source>
        <strain evidence="15">cv. Shenzhen</strain>
        <tissue evidence="14">Stem</tissue>
    </source>
</reference>
<dbReference type="STRING" id="1088818.A0A2I0B4X7"/>
<dbReference type="PRINTS" id="PR00385">
    <property type="entry name" value="P450"/>
</dbReference>
<dbReference type="SUPFAM" id="SSF48264">
    <property type="entry name" value="Cytochrome P450"/>
    <property type="match status" value="1"/>
</dbReference>
<keyword evidence="4 12" id="KW-0349">Heme</keyword>
<evidence type="ECO:0000256" key="10">
    <source>
        <dbReference type="ARBA" id="ARBA00023033"/>
    </source>
</evidence>
<dbReference type="GO" id="GO:0020037">
    <property type="term" value="F:heme binding"/>
    <property type="evidence" value="ECO:0007669"/>
    <property type="project" value="InterPro"/>
</dbReference>
<keyword evidence="9 12" id="KW-0408">Iron</keyword>
<accession>A0A2I0B4X7</accession>
<keyword evidence="6 12" id="KW-0479">Metal-binding</keyword>
<evidence type="ECO:0000256" key="4">
    <source>
        <dbReference type="ARBA" id="ARBA00022617"/>
    </source>
</evidence>
<evidence type="ECO:0000256" key="9">
    <source>
        <dbReference type="ARBA" id="ARBA00023004"/>
    </source>
</evidence>
<evidence type="ECO:0000256" key="11">
    <source>
        <dbReference type="ARBA" id="ARBA00023136"/>
    </source>
</evidence>
<keyword evidence="8 13" id="KW-0560">Oxidoreductase</keyword>
<dbReference type="Gene3D" id="1.10.630.10">
    <property type="entry name" value="Cytochrome P450"/>
    <property type="match status" value="1"/>
</dbReference>
<name>A0A2I0B4X7_9ASPA</name>
<dbReference type="PANTHER" id="PTHR24286">
    <property type="entry name" value="CYTOCHROME P450 26"/>
    <property type="match status" value="1"/>
</dbReference>
<evidence type="ECO:0000313" key="15">
    <source>
        <dbReference type="Proteomes" id="UP000236161"/>
    </source>
</evidence>
<organism evidence="14 15">
    <name type="scientific">Apostasia shenzhenica</name>
    <dbReference type="NCBI Taxonomy" id="1088818"/>
    <lineage>
        <taxon>Eukaryota</taxon>
        <taxon>Viridiplantae</taxon>
        <taxon>Streptophyta</taxon>
        <taxon>Embryophyta</taxon>
        <taxon>Tracheophyta</taxon>
        <taxon>Spermatophyta</taxon>
        <taxon>Magnoliopsida</taxon>
        <taxon>Liliopsida</taxon>
        <taxon>Asparagales</taxon>
        <taxon>Orchidaceae</taxon>
        <taxon>Apostasioideae</taxon>
        <taxon>Apostasia</taxon>
    </lineage>
</organism>
<dbReference type="InterPro" id="IPR001128">
    <property type="entry name" value="Cyt_P450"/>
</dbReference>
<dbReference type="GO" id="GO:0016705">
    <property type="term" value="F:oxidoreductase activity, acting on paired donors, with incorporation or reduction of molecular oxygen"/>
    <property type="evidence" value="ECO:0007669"/>
    <property type="project" value="InterPro"/>
</dbReference>